<dbReference type="InterPro" id="IPR004327">
    <property type="entry name" value="Phstyr_phstse_ac"/>
</dbReference>
<dbReference type="SUPFAM" id="SSF140984">
    <property type="entry name" value="PTPA-like"/>
    <property type="match status" value="1"/>
</dbReference>
<dbReference type="GO" id="GO:0005737">
    <property type="term" value="C:cytoplasm"/>
    <property type="evidence" value="ECO:0007669"/>
    <property type="project" value="UniProtKB-SubCell"/>
</dbReference>
<dbReference type="EnsemblFungi" id="MAPG_06960T0">
    <property type="protein sequence ID" value="MAPG_06960T0"/>
    <property type="gene ID" value="MAPG_06960"/>
</dbReference>
<dbReference type="VEuPathDB" id="FungiDB:MAPG_06960"/>
<dbReference type="Proteomes" id="UP000011715">
    <property type="component" value="Unassembled WGS sequence"/>
</dbReference>
<evidence type="ECO:0000256" key="8">
    <source>
        <dbReference type="ARBA" id="ARBA00023242"/>
    </source>
</evidence>
<comment type="function">
    <text evidence="9">PPIases accelerate the folding of proteins. It catalyzes the cis-trans isomerization of proline imidic peptide bonds in oligopeptides. Acts as a regulatory subunit for PP2A-like phosphatases modulating their activity or substrate specificity, probably by inducing a conformational change in the catalytic subunit, a direct target of the PPIase. Can reactivate inactive phosphatase PP2A-phosphatase methylesterase complexes (PP2Ai) in presence of ATP and Mg(2+) by dissociating the inactive form from the complex.</text>
</comment>
<accession>A0A0C4E3G1</accession>
<feature type="region of interest" description="Disordered" evidence="11">
    <location>
        <begin position="414"/>
        <end position="514"/>
    </location>
</feature>
<dbReference type="EMBL" id="ADBL01001670">
    <property type="status" value="NOT_ANNOTATED_CDS"/>
    <property type="molecule type" value="Genomic_DNA"/>
</dbReference>
<evidence type="ECO:0000256" key="4">
    <source>
        <dbReference type="ARBA" id="ARBA00011019"/>
    </source>
</evidence>
<evidence type="ECO:0000256" key="2">
    <source>
        <dbReference type="ARBA" id="ARBA00004123"/>
    </source>
</evidence>
<evidence type="ECO:0000256" key="5">
    <source>
        <dbReference type="ARBA" id="ARBA00022490"/>
    </source>
</evidence>
<dbReference type="OMA" id="IHESQDV"/>
<dbReference type="GO" id="GO:0003755">
    <property type="term" value="F:peptidyl-prolyl cis-trans isomerase activity"/>
    <property type="evidence" value="ECO:0007669"/>
    <property type="project" value="UniProtKB-KW"/>
</dbReference>
<evidence type="ECO:0000313" key="13">
    <source>
        <dbReference type="EnsemblFungi" id="MAPG_06960T0"/>
    </source>
</evidence>
<sequence>MEPPPPPAARPSPSFPSLAVLPDTQQWRFEAPSKRIHDGPDVAHFLTSKAYRDICVFVLQLNRALCPRRRTDAPTAVAAAAAGSGGGVLSRPAAAAAATTSFTLATHRNDSPAVRRLQALLDKVGAIIDDAPPDPGPRRFGNVAFRTWHKLLGERADALLEEALAPEVLGFGSGESEDAVKSGESDAKPEGSKDISAKEELKAYFLGGFGSSQRLDYGTGHELSFVAFLGGLWKLGAFADAASSQPGDVERSIVLGVIEPYLKVVRKLILTYTLEPAGSHGVWGLDDHSFVPYIFGSAQLTRPIDESEPMPLEGSMPRAPKPSDILKPETVEVQRELNMYFSAVGFINDVKKGPFWEHSPILFDVSGIKDGWGKINKGMIKMFNAEVLSKFPVVQHFPFGSLFSWDVDPDAPPPTVSLHMQNQPPASSADGTTRAVPPQSMMPPVGGAGTAAPWARAPGGLGISYPGRPGVPSMGGGRPPPPDPVARQVPGLNATVVPQEEESTGAQISLTKAP</sequence>
<dbReference type="EMBL" id="GL876971">
    <property type="protein sequence ID" value="KLU87970.1"/>
    <property type="molecule type" value="Genomic_DNA"/>
</dbReference>
<organism evidence="13 14">
    <name type="scientific">Magnaporthiopsis poae (strain ATCC 64411 / 73-15)</name>
    <name type="common">Kentucky bluegrass fungus</name>
    <name type="synonym">Magnaporthe poae</name>
    <dbReference type="NCBI Taxonomy" id="644358"/>
    <lineage>
        <taxon>Eukaryota</taxon>
        <taxon>Fungi</taxon>
        <taxon>Dikarya</taxon>
        <taxon>Ascomycota</taxon>
        <taxon>Pezizomycotina</taxon>
        <taxon>Sordariomycetes</taxon>
        <taxon>Sordariomycetidae</taxon>
        <taxon>Magnaporthales</taxon>
        <taxon>Magnaporthaceae</taxon>
        <taxon>Magnaporthiopsis</taxon>
    </lineage>
</organism>
<comment type="subcellular location">
    <subcellularLocation>
        <location evidence="3 10">Cytoplasm</location>
    </subcellularLocation>
    <subcellularLocation>
        <location evidence="2">Nucleus</location>
    </subcellularLocation>
</comment>
<dbReference type="GO" id="GO:0007052">
    <property type="term" value="P:mitotic spindle organization"/>
    <property type="evidence" value="ECO:0007669"/>
    <property type="project" value="TreeGrafter"/>
</dbReference>
<dbReference type="GO" id="GO:0000159">
    <property type="term" value="C:protein phosphatase type 2A complex"/>
    <property type="evidence" value="ECO:0007669"/>
    <property type="project" value="TreeGrafter"/>
</dbReference>
<keyword evidence="6 10" id="KW-0697">Rotamase</keyword>
<evidence type="ECO:0000256" key="1">
    <source>
        <dbReference type="ARBA" id="ARBA00000971"/>
    </source>
</evidence>
<reference evidence="13" key="4">
    <citation type="journal article" date="2015" name="G3 (Bethesda)">
        <title>Genome sequences of three phytopathogenic species of the Magnaporthaceae family of fungi.</title>
        <authorList>
            <person name="Okagaki L.H."/>
            <person name="Nunes C.C."/>
            <person name="Sailsbery J."/>
            <person name="Clay B."/>
            <person name="Brown D."/>
            <person name="John T."/>
            <person name="Oh Y."/>
            <person name="Young N."/>
            <person name="Fitzgerald M."/>
            <person name="Haas B.J."/>
            <person name="Zeng Q."/>
            <person name="Young S."/>
            <person name="Adiconis X."/>
            <person name="Fan L."/>
            <person name="Levin J.Z."/>
            <person name="Mitchell T.K."/>
            <person name="Okubara P.A."/>
            <person name="Farman M.L."/>
            <person name="Kohn L.M."/>
            <person name="Birren B."/>
            <person name="Ma L.-J."/>
            <person name="Dean R.A."/>
        </authorList>
    </citation>
    <scope>NUCLEOTIDE SEQUENCE</scope>
    <source>
        <strain evidence="13">ATCC 64411 / 73-15</strain>
    </source>
</reference>
<name>A0A0C4E3G1_MAGP6</name>
<dbReference type="Pfam" id="PF03095">
    <property type="entry name" value="PTPA"/>
    <property type="match status" value="1"/>
</dbReference>
<evidence type="ECO:0000256" key="6">
    <source>
        <dbReference type="ARBA" id="ARBA00023110"/>
    </source>
</evidence>
<dbReference type="PANTHER" id="PTHR10012:SF3">
    <property type="entry name" value="SERINE_THREONINE-PROTEIN PHOSPHATASE 2A ACTIVATOR 1"/>
    <property type="match status" value="1"/>
</dbReference>
<dbReference type="AlphaFoldDB" id="A0A0C4E3G1"/>
<reference evidence="12" key="3">
    <citation type="submission" date="2011-03" db="EMBL/GenBank/DDBJ databases">
        <title>Annotation of Magnaporthe poae ATCC 64411.</title>
        <authorList>
            <person name="Ma L.-J."/>
            <person name="Dead R."/>
            <person name="Young S.K."/>
            <person name="Zeng Q."/>
            <person name="Gargeya S."/>
            <person name="Fitzgerald M."/>
            <person name="Haas B."/>
            <person name="Abouelleil A."/>
            <person name="Alvarado L."/>
            <person name="Arachchi H.M."/>
            <person name="Berlin A."/>
            <person name="Brown A."/>
            <person name="Chapman S.B."/>
            <person name="Chen Z."/>
            <person name="Dunbar C."/>
            <person name="Freedman E."/>
            <person name="Gearin G."/>
            <person name="Gellesch M."/>
            <person name="Goldberg J."/>
            <person name="Griggs A."/>
            <person name="Gujja S."/>
            <person name="Heiman D."/>
            <person name="Howarth C."/>
            <person name="Larson L."/>
            <person name="Lui A."/>
            <person name="MacDonald P.J.P."/>
            <person name="Mehta T."/>
            <person name="Montmayeur A."/>
            <person name="Murphy C."/>
            <person name="Neiman D."/>
            <person name="Pearson M."/>
            <person name="Priest M."/>
            <person name="Roberts A."/>
            <person name="Saif S."/>
            <person name="Shea T."/>
            <person name="Shenoy N."/>
            <person name="Sisk P."/>
            <person name="Stolte C."/>
            <person name="Sykes S."/>
            <person name="Yandava C."/>
            <person name="Wortman J."/>
            <person name="Nusbaum C."/>
            <person name="Birren B."/>
        </authorList>
    </citation>
    <scope>NUCLEOTIDE SEQUENCE</scope>
    <source>
        <strain evidence="12">ATCC 64411</strain>
    </source>
</reference>
<dbReference type="OrthoDB" id="16120at2759"/>
<gene>
    <name evidence="12" type="ORF">MAPG_06960</name>
</gene>
<dbReference type="GO" id="GO:0005634">
    <property type="term" value="C:nucleus"/>
    <property type="evidence" value="ECO:0007669"/>
    <property type="project" value="UniProtKB-SubCell"/>
</dbReference>
<dbReference type="FunFam" id="1.20.120.1150:FF:000003">
    <property type="entry name" value="Serine/threonine-protein phosphatase 2A activator"/>
    <property type="match status" value="1"/>
</dbReference>
<proteinExistence type="inferred from homology"/>
<keyword evidence="7 10" id="KW-0413">Isomerase</keyword>
<dbReference type="CDD" id="cd04087">
    <property type="entry name" value="PTPA"/>
    <property type="match status" value="1"/>
</dbReference>
<dbReference type="PANTHER" id="PTHR10012">
    <property type="entry name" value="SERINE/THREONINE-PROTEIN PHOSPHATASE 2A REGULATORY SUBUNIT B"/>
    <property type="match status" value="1"/>
</dbReference>
<reference evidence="13" key="5">
    <citation type="submission" date="2015-06" db="UniProtKB">
        <authorList>
            <consortium name="EnsemblFungi"/>
        </authorList>
    </citation>
    <scope>IDENTIFICATION</scope>
    <source>
        <strain evidence="13">ATCC 64411</strain>
    </source>
</reference>
<feature type="compositionally biased region" description="Polar residues" evidence="11">
    <location>
        <begin position="504"/>
        <end position="514"/>
    </location>
</feature>
<feature type="compositionally biased region" description="Polar residues" evidence="11">
    <location>
        <begin position="418"/>
        <end position="431"/>
    </location>
</feature>
<dbReference type="GO" id="GO:0008160">
    <property type="term" value="F:protein tyrosine phosphatase activator activity"/>
    <property type="evidence" value="ECO:0007669"/>
    <property type="project" value="TreeGrafter"/>
</dbReference>
<keyword evidence="14" id="KW-1185">Reference proteome</keyword>
<dbReference type="STRING" id="644358.A0A0C4E3G1"/>
<evidence type="ECO:0000313" key="14">
    <source>
        <dbReference type="Proteomes" id="UP000011715"/>
    </source>
</evidence>
<dbReference type="eggNOG" id="KOG2867">
    <property type="taxonomic scope" value="Eukaryota"/>
</dbReference>
<evidence type="ECO:0000256" key="11">
    <source>
        <dbReference type="SAM" id="MobiDB-lite"/>
    </source>
</evidence>
<comment type="catalytic activity">
    <reaction evidence="1 10">
        <text>[protein]-peptidylproline (omega=180) = [protein]-peptidylproline (omega=0)</text>
        <dbReference type="Rhea" id="RHEA:16237"/>
        <dbReference type="Rhea" id="RHEA-COMP:10747"/>
        <dbReference type="Rhea" id="RHEA-COMP:10748"/>
        <dbReference type="ChEBI" id="CHEBI:83833"/>
        <dbReference type="ChEBI" id="CHEBI:83834"/>
        <dbReference type="EC" id="5.2.1.8"/>
    </reaction>
</comment>
<dbReference type="InterPro" id="IPR043170">
    <property type="entry name" value="PTPA_C_lid"/>
</dbReference>
<dbReference type="Gene3D" id="1.20.120.1150">
    <property type="match status" value="1"/>
</dbReference>
<evidence type="ECO:0000256" key="9">
    <source>
        <dbReference type="ARBA" id="ARBA00025287"/>
    </source>
</evidence>
<evidence type="ECO:0000313" key="12">
    <source>
        <dbReference type="EMBL" id="KLU87970.1"/>
    </source>
</evidence>
<reference evidence="14" key="2">
    <citation type="submission" date="2010-05" db="EMBL/GenBank/DDBJ databases">
        <title>The genome sequence of Magnaporthe poae strain ATCC 64411.</title>
        <authorList>
            <person name="Ma L.-J."/>
            <person name="Dead R."/>
            <person name="Young S."/>
            <person name="Zeng Q."/>
            <person name="Koehrsen M."/>
            <person name="Alvarado L."/>
            <person name="Berlin A."/>
            <person name="Chapman S.B."/>
            <person name="Chen Z."/>
            <person name="Freedman E."/>
            <person name="Gellesch M."/>
            <person name="Goldberg J."/>
            <person name="Griggs A."/>
            <person name="Gujja S."/>
            <person name="Heilman E.R."/>
            <person name="Heiman D."/>
            <person name="Hepburn T."/>
            <person name="Howarth C."/>
            <person name="Jen D."/>
            <person name="Larson L."/>
            <person name="Mehta T."/>
            <person name="Neiman D."/>
            <person name="Pearson M."/>
            <person name="Roberts A."/>
            <person name="Saif S."/>
            <person name="Shea T."/>
            <person name="Shenoy N."/>
            <person name="Sisk P."/>
            <person name="Stolte C."/>
            <person name="Sykes S."/>
            <person name="Walk T."/>
            <person name="White J."/>
            <person name="Yandava C."/>
            <person name="Haas B."/>
            <person name="Nusbaum C."/>
            <person name="Birren B."/>
        </authorList>
    </citation>
    <scope>NUCLEOTIDE SEQUENCE [LARGE SCALE GENOMIC DNA]</scope>
    <source>
        <strain evidence="14">ATCC 64411 / 73-15</strain>
    </source>
</reference>
<keyword evidence="8" id="KW-0539">Nucleus</keyword>
<protein>
    <recommendedName>
        <fullName evidence="10">Serine/threonine-protein phosphatase 2A activator</fullName>
        <ecNumber evidence="10">5.2.1.8</ecNumber>
    </recommendedName>
    <alternativeName>
        <fullName evidence="10">Phosphotyrosyl phosphatase activator</fullName>
    </alternativeName>
</protein>
<evidence type="ECO:0000256" key="10">
    <source>
        <dbReference type="RuleBase" id="RU361210"/>
    </source>
</evidence>
<comment type="similarity">
    <text evidence="4 10">Belongs to the PTPA-type PPIase family.</text>
</comment>
<evidence type="ECO:0000256" key="7">
    <source>
        <dbReference type="ARBA" id="ARBA00023235"/>
    </source>
</evidence>
<evidence type="ECO:0000256" key="3">
    <source>
        <dbReference type="ARBA" id="ARBA00004496"/>
    </source>
</evidence>
<dbReference type="InterPro" id="IPR037218">
    <property type="entry name" value="PTPA_sf"/>
</dbReference>
<dbReference type="EC" id="5.2.1.8" evidence="10"/>
<reference evidence="12" key="1">
    <citation type="submission" date="2010-05" db="EMBL/GenBank/DDBJ databases">
        <title>The Genome Sequence of Magnaporthe poae strain ATCC 64411.</title>
        <authorList>
            <consortium name="The Broad Institute Genome Sequencing Platform"/>
            <consortium name="Broad Institute Genome Sequencing Center for Infectious Disease"/>
            <person name="Ma L.-J."/>
            <person name="Dead R."/>
            <person name="Young S."/>
            <person name="Zeng Q."/>
            <person name="Koehrsen M."/>
            <person name="Alvarado L."/>
            <person name="Berlin A."/>
            <person name="Chapman S.B."/>
            <person name="Chen Z."/>
            <person name="Freedman E."/>
            <person name="Gellesch M."/>
            <person name="Goldberg J."/>
            <person name="Griggs A."/>
            <person name="Gujja S."/>
            <person name="Heilman E.R."/>
            <person name="Heiman D."/>
            <person name="Hepburn T."/>
            <person name="Howarth C."/>
            <person name="Jen D."/>
            <person name="Larson L."/>
            <person name="Mehta T."/>
            <person name="Neiman D."/>
            <person name="Pearson M."/>
            <person name="Roberts A."/>
            <person name="Saif S."/>
            <person name="Shea T."/>
            <person name="Shenoy N."/>
            <person name="Sisk P."/>
            <person name="Stolte C."/>
            <person name="Sykes S."/>
            <person name="Walk T."/>
            <person name="White J."/>
            <person name="Yandava C."/>
            <person name="Haas B."/>
            <person name="Nusbaum C."/>
            <person name="Birren B."/>
        </authorList>
    </citation>
    <scope>NUCLEOTIDE SEQUENCE</scope>
    <source>
        <strain evidence="12">ATCC 64411</strain>
    </source>
</reference>
<keyword evidence="5 10" id="KW-0963">Cytoplasm</keyword>